<organism evidence="2 3">
    <name type="scientific">Streptomyces kaniharaensis</name>
    <dbReference type="NCBI Taxonomy" id="212423"/>
    <lineage>
        <taxon>Bacteria</taxon>
        <taxon>Bacillati</taxon>
        <taxon>Actinomycetota</taxon>
        <taxon>Actinomycetes</taxon>
        <taxon>Kitasatosporales</taxon>
        <taxon>Streptomycetaceae</taxon>
        <taxon>Streptomyces</taxon>
    </lineage>
</organism>
<dbReference type="EMBL" id="WBOF01000004">
    <property type="protein sequence ID" value="MQS17321.1"/>
    <property type="molecule type" value="Genomic_DNA"/>
</dbReference>
<name>A0A6N7L108_9ACTN</name>
<keyword evidence="3" id="KW-1185">Reference proteome</keyword>
<accession>A0A6N7L108</accession>
<keyword evidence="1" id="KW-0812">Transmembrane</keyword>
<keyword evidence="1" id="KW-0472">Membrane</keyword>
<sequence>MPETARRSAPAGRTPSARWWRWSVLCALPSAAVALGSSWVYEPHTAADTLMAATLSSVAVYLFATTMPLRRRSTTYQARRATLAIVEADPDPDGGSPSDTYELRVYGVSVLVRLRQDWKGEHLVPYVHIDHEADRPRLLLVEVDNKGETEHR</sequence>
<evidence type="ECO:0000313" key="3">
    <source>
        <dbReference type="Proteomes" id="UP000450000"/>
    </source>
</evidence>
<evidence type="ECO:0000256" key="1">
    <source>
        <dbReference type="SAM" id="Phobius"/>
    </source>
</evidence>
<proteinExistence type="predicted"/>
<dbReference type="RefSeq" id="WP_153469989.1">
    <property type="nucleotide sequence ID" value="NZ_WBOF01000004.1"/>
</dbReference>
<comment type="caution">
    <text evidence="2">The sequence shown here is derived from an EMBL/GenBank/DDBJ whole genome shotgun (WGS) entry which is preliminary data.</text>
</comment>
<dbReference type="OrthoDB" id="4301363at2"/>
<protein>
    <submittedName>
        <fullName evidence="2">Uncharacterized protein</fullName>
    </submittedName>
</protein>
<keyword evidence="1" id="KW-1133">Transmembrane helix</keyword>
<feature type="transmembrane region" description="Helical" evidence="1">
    <location>
        <begin position="20"/>
        <end position="40"/>
    </location>
</feature>
<reference evidence="2 3" key="1">
    <citation type="submission" date="2019-09" db="EMBL/GenBank/DDBJ databases">
        <title>Genome Sequences of Streptomyces kaniharaensis ATCC 21070.</title>
        <authorList>
            <person name="Zhu W."/>
            <person name="De Crecy-Lagard V."/>
            <person name="Richards N.G."/>
        </authorList>
    </citation>
    <scope>NUCLEOTIDE SEQUENCE [LARGE SCALE GENOMIC DNA]</scope>
    <source>
        <strain evidence="2 3">SF-557</strain>
    </source>
</reference>
<feature type="transmembrane region" description="Helical" evidence="1">
    <location>
        <begin position="46"/>
        <end position="64"/>
    </location>
</feature>
<dbReference type="AlphaFoldDB" id="A0A6N7L108"/>
<dbReference type="Proteomes" id="UP000450000">
    <property type="component" value="Unassembled WGS sequence"/>
</dbReference>
<evidence type="ECO:0000313" key="2">
    <source>
        <dbReference type="EMBL" id="MQS17321.1"/>
    </source>
</evidence>
<gene>
    <name evidence="2" type="ORF">F7Q99_35365</name>
</gene>